<dbReference type="RefSeq" id="WP_142232886.1">
    <property type="nucleotide sequence ID" value="NZ_CP022310.1"/>
</dbReference>
<dbReference type="AlphaFoldDB" id="A0A514JUB6"/>
<sequence length="96" mass="10297">MTLRLRAGVFTAETDYGIALLDEDHDQYFTLNPTAAAVVRTLLDGAEVPAAARALTTRYAVDAATAEDDVRSLVGELRAAGLVEDDDGPRPHGRRT</sequence>
<dbReference type="NCBIfam" id="NF033530">
    <property type="entry name" value="lasso_PqqD_Strm"/>
    <property type="match status" value="1"/>
</dbReference>
<dbReference type="Pfam" id="PF05402">
    <property type="entry name" value="PqqD"/>
    <property type="match status" value="1"/>
</dbReference>
<evidence type="ECO:0000313" key="2">
    <source>
        <dbReference type="Proteomes" id="UP000316215"/>
    </source>
</evidence>
<dbReference type="InterPro" id="IPR041881">
    <property type="entry name" value="PqqD_sf"/>
</dbReference>
<dbReference type="Proteomes" id="UP000316215">
    <property type="component" value="Chromosome"/>
</dbReference>
<protein>
    <submittedName>
        <fullName evidence="1">PqqD family protein</fullName>
    </submittedName>
</protein>
<dbReference type="Gene3D" id="1.10.10.1150">
    <property type="entry name" value="Coenzyme PQQ synthesis protein D (PqqD)"/>
    <property type="match status" value="1"/>
</dbReference>
<dbReference type="EMBL" id="CP022310">
    <property type="protein sequence ID" value="QDI70974.1"/>
    <property type="molecule type" value="Genomic_DNA"/>
</dbReference>
<evidence type="ECO:0000313" key="1">
    <source>
        <dbReference type="EMBL" id="QDI70974.1"/>
    </source>
</evidence>
<organism evidence="1 2">
    <name type="scientific">Streptomyces calvus</name>
    <dbReference type="NCBI Taxonomy" id="67282"/>
    <lineage>
        <taxon>Bacteria</taxon>
        <taxon>Bacillati</taxon>
        <taxon>Actinomycetota</taxon>
        <taxon>Actinomycetes</taxon>
        <taxon>Kitasatosporales</taxon>
        <taxon>Streptomycetaceae</taxon>
        <taxon>Streptomyces</taxon>
    </lineage>
</organism>
<gene>
    <name evidence="1" type="ORF">CD934_21485</name>
</gene>
<accession>A0A514JUB6</accession>
<keyword evidence="2" id="KW-1185">Reference proteome</keyword>
<proteinExistence type="predicted"/>
<reference evidence="1 2" key="1">
    <citation type="submission" date="2017-07" db="EMBL/GenBank/DDBJ databases">
        <title>The Complete Genome of Streptomyces asterosporus-ZSY.</title>
        <authorList>
            <person name="Zhang S."/>
        </authorList>
    </citation>
    <scope>NUCLEOTIDE SEQUENCE [LARGE SCALE GENOMIC DNA]</scope>
    <source>
        <strain evidence="1 2">DSM 41452</strain>
    </source>
</reference>
<name>A0A514JUB6_9ACTN</name>
<dbReference type="InterPro" id="IPR008792">
    <property type="entry name" value="PQQD"/>
</dbReference>
<dbReference type="KEGG" id="sast:CD934_21485"/>